<evidence type="ECO:0000313" key="1">
    <source>
        <dbReference type="EnsemblPlants" id="TuG1812G0600003090.01.T05.cds361421"/>
    </source>
</evidence>
<organism evidence="1 2">
    <name type="scientific">Triticum urartu</name>
    <name type="common">Red wild einkorn</name>
    <name type="synonym">Crithodium urartu</name>
    <dbReference type="NCBI Taxonomy" id="4572"/>
    <lineage>
        <taxon>Eukaryota</taxon>
        <taxon>Viridiplantae</taxon>
        <taxon>Streptophyta</taxon>
        <taxon>Embryophyta</taxon>
        <taxon>Tracheophyta</taxon>
        <taxon>Spermatophyta</taxon>
        <taxon>Magnoliopsida</taxon>
        <taxon>Liliopsida</taxon>
        <taxon>Poales</taxon>
        <taxon>Poaceae</taxon>
        <taxon>BOP clade</taxon>
        <taxon>Pooideae</taxon>
        <taxon>Triticodae</taxon>
        <taxon>Triticeae</taxon>
        <taxon>Triticinae</taxon>
        <taxon>Triticum</taxon>
    </lineage>
</organism>
<reference evidence="2" key="1">
    <citation type="journal article" date="2013" name="Nature">
        <title>Draft genome of the wheat A-genome progenitor Triticum urartu.</title>
        <authorList>
            <person name="Ling H.Q."/>
            <person name="Zhao S."/>
            <person name="Liu D."/>
            <person name="Wang J."/>
            <person name="Sun H."/>
            <person name="Zhang C."/>
            <person name="Fan H."/>
            <person name="Li D."/>
            <person name="Dong L."/>
            <person name="Tao Y."/>
            <person name="Gao C."/>
            <person name="Wu H."/>
            <person name="Li Y."/>
            <person name="Cui Y."/>
            <person name="Guo X."/>
            <person name="Zheng S."/>
            <person name="Wang B."/>
            <person name="Yu K."/>
            <person name="Liang Q."/>
            <person name="Yang W."/>
            <person name="Lou X."/>
            <person name="Chen J."/>
            <person name="Feng M."/>
            <person name="Jian J."/>
            <person name="Zhang X."/>
            <person name="Luo G."/>
            <person name="Jiang Y."/>
            <person name="Liu J."/>
            <person name="Wang Z."/>
            <person name="Sha Y."/>
            <person name="Zhang B."/>
            <person name="Wu H."/>
            <person name="Tang D."/>
            <person name="Shen Q."/>
            <person name="Xue P."/>
            <person name="Zou S."/>
            <person name="Wang X."/>
            <person name="Liu X."/>
            <person name="Wang F."/>
            <person name="Yang Y."/>
            <person name="An X."/>
            <person name="Dong Z."/>
            <person name="Zhang K."/>
            <person name="Zhang X."/>
            <person name="Luo M.C."/>
            <person name="Dvorak J."/>
            <person name="Tong Y."/>
            <person name="Wang J."/>
            <person name="Yang H."/>
            <person name="Li Z."/>
            <person name="Wang D."/>
            <person name="Zhang A."/>
            <person name="Wang J."/>
        </authorList>
    </citation>
    <scope>NUCLEOTIDE SEQUENCE</scope>
    <source>
        <strain evidence="2">cv. G1812</strain>
    </source>
</reference>
<reference evidence="1" key="3">
    <citation type="submission" date="2022-06" db="UniProtKB">
        <authorList>
            <consortium name="EnsemblPlants"/>
        </authorList>
    </citation>
    <scope>IDENTIFICATION</scope>
</reference>
<protein>
    <submittedName>
        <fullName evidence="1">Uncharacterized protein</fullName>
    </submittedName>
</protein>
<dbReference type="Proteomes" id="UP000015106">
    <property type="component" value="Chromosome 6"/>
</dbReference>
<dbReference type="EnsemblPlants" id="TuG1812G0600003090.01.T05">
    <property type="protein sequence ID" value="TuG1812G0600003090.01.T05.cds361421"/>
    <property type="gene ID" value="TuG1812G0600003090.01"/>
</dbReference>
<reference evidence="1" key="2">
    <citation type="submission" date="2018-03" db="EMBL/GenBank/DDBJ databases">
        <title>The Triticum urartu genome reveals the dynamic nature of wheat genome evolution.</title>
        <authorList>
            <person name="Ling H."/>
            <person name="Ma B."/>
            <person name="Shi X."/>
            <person name="Liu H."/>
            <person name="Dong L."/>
            <person name="Sun H."/>
            <person name="Cao Y."/>
            <person name="Gao Q."/>
            <person name="Zheng S."/>
            <person name="Li Y."/>
            <person name="Yu Y."/>
            <person name="Du H."/>
            <person name="Qi M."/>
            <person name="Li Y."/>
            <person name="Yu H."/>
            <person name="Cui Y."/>
            <person name="Wang N."/>
            <person name="Chen C."/>
            <person name="Wu H."/>
            <person name="Zhao Y."/>
            <person name="Zhang J."/>
            <person name="Li Y."/>
            <person name="Zhou W."/>
            <person name="Zhang B."/>
            <person name="Hu W."/>
            <person name="Eijk M."/>
            <person name="Tang J."/>
            <person name="Witsenboer H."/>
            <person name="Zhao S."/>
            <person name="Li Z."/>
            <person name="Zhang A."/>
            <person name="Wang D."/>
            <person name="Liang C."/>
        </authorList>
    </citation>
    <scope>NUCLEOTIDE SEQUENCE [LARGE SCALE GENOMIC DNA]</scope>
    <source>
        <strain evidence="1">cv. G1812</strain>
    </source>
</reference>
<evidence type="ECO:0000313" key="2">
    <source>
        <dbReference type="Proteomes" id="UP000015106"/>
    </source>
</evidence>
<dbReference type="Gramene" id="TuG1812G0600003090.01.T05">
    <property type="protein sequence ID" value="TuG1812G0600003090.01.T05.cds361421"/>
    <property type="gene ID" value="TuG1812G0600003090.01"/>
</dbReference>
<keyword evidence="2" id="KW-1185">Reference proteome</keyword>
<gene>
    <name evidence="1" type="primary">LOC125514370</name>
</gene>
<sequence>MVLPLRQARPPYCYNLNVDIVVEHVLLIRVTTDS</sequence>
<dbReference type="AlphaFoldDB" id="A0A8R7QV23"/>
<accession>A0A8R7QV23</accession>
<proteinExistence type="predicted"/>
<name>A0A8R7QV23_TRIUA</name>